<dbReference type="Proteomes" id="UP000198211">
    <property type="component" value="Unassembled WGS sequence"/>
</dbReference>
<protein>
    <submittedName>
        <fullName evidence="1">Uncharacterized protein</fullName>
    </submittedName>
</protein>
<sequence length="56" mass="6194">MYALLQPITEINIHRQSKSANQAEGLGLSYKLSHGVSINLNNFSTAFGIGIHPMYF</sequence>
<dbReference type="EMBL" id="NBNE01000967">
    <property type="protein sequence ID" value="OWZ16256.1"/>
    <property type="molecule type" value="Genomic_DNA"/>
</dbReference>
<name>A0A225WEV6_9STRA</name>
<gene>
    <name evidence="1" type="ORF">PHMEG_0009969</name>
</gene>
<reference evidence="2" key="1">
    <citation type="submission" date="2017-03" db="EMBL/GenBank/DDBJ databases">
        <title>Phytopthora megakarya and P. palmivora, two closely related causual agents of cacao black pod achieved similar genome size and gene model numbers by different mechanisms.</title>
        <authorList>
            <person name="Ali S."/>
            <person name="Shao J."/>
            <person name="Larry D.J."/>
            <person name="Kronmiller B."/>
            <person name="Shen D."/>
            <person name="Strem M.D."/>
            <person name="Melnick R.L."/>
            <person name="Guiltinan M.J."/>
            <person name="Tyler B.M."/>
            <person name="Meinhardt L.W."/>
            <person name="Bailey B.A."/>
        </authorList>
    </citation>
    <scope>NUCLEOTIDE SEQUENCE [LARGE SCALE GENOMIC DNA]</scope>
    <source>
        <strain evidence="2">zdho120</strain>
    </source>
</reference>
<keyword evidence="2" id="KW-1185">Reference proteome</keyword>
<comment type="caution">
    <text evidence="1">The sequence shown here is derived from an EMBL/GenBank/DDBJ whole genome shotgun (WGS) entry which is preliminary data.</text>
</comment>
<accession>A0A225WEV6</accession>
<proteinExistence type="predicted"/>
<organism evidence="1 2">
    <name type="scientific">Phytophthora megakarya</name>
    <dbReference type="NCBI Taxonomy" id="4795"/>
    <lineage>
        <taxon>Eukaryota</taxon>
        <taxon>Sar</taxon>
        <taxon>Stramenopiles</taxon>
        <taxon>Oomycota</taxon>
        <taxon>Peronosporomycetes</taxon>
        <taxon>Peronosporales</taxon>
        <taxon>Peronosporaceae</taxon>
        <taxon>Phytophthora</taxon>
    </lineage>
</organism>
<evidence type="ECO:0000313" key="2">
    <source>
        <dbReference type="Proteomes" id="UP000198211"/>
    </source>
</evidence>
<evidence type="ECO:0000313" key="1">
    <source>
        <dbReference type="EMBL" id="OWZ16256.1"/>
    </source>
</evidence>
<dbReference type="AlphaFoldDB" id="A0A225WEV6"/>